<keyword evidence="2" id="KW-1185">Reference proteome</keyword>
<dbReference type="AlphaFoldDB" id="A0A8J8BF42"/>
<dbReference type="GO" id="GO:0016740">
    <property type="term" value="F:transferase activity"/>
    <property type="evidence" value="ECO:0007669"/>
    <property type="project" value="UniProtKB-KW"/>
</dbReference>
<name>A0A8J8BF42_9ACTN</name>
<organism evidence="1 2">
    <name type="scientific">Actinocrinis puniceicyclus</name>
    <dbReference type="NCBI Taxonomy" id="977794"/>
    <lineage>
        <taxon>Bacteria</taxon>
        <taxon>Bacillati</taxon>
        <taxon>Actinomycetota</taxon>
        <taxon>Actinomycetes</taxon>
        <taxon>Catenulisporales</taxon>
        <taxon>Actinospicaceae</taxon>
        <taxon>Actinocrinis</taxon>
    </lineage>
</organism>
<dbReference type="Proteomes" id="UP000677913">
    <property type="component" value="Unassembled WGS sequence"/>
</dbReference>
<dbReference type="Pfam" id="PF08843">
    <property type="entry name" value="AbiEii"/>
    <property type="match status" value="1"/>
</dbReference>
<evidence type="ECO:0000313" key="1">
    <source>
        <dbReference type="EMBL" id="MBS2967058.1"/>
    </source>
</evidence>
<feature type="non-terminal residue" evidence="1">
    <location>
        <position position="1"/>
    </location>
</feature>
<proteinExistence type="predicted"/>
<dbReference type="EMBL" id="JAGSXH010000282">
    <property type="protein sequence ID" value="MBS2967058.1"/>
    <property type="molecule type" value="Genomic_DNA"/>
</dbReference>
<sequence length="62" mass="6648">ATLSAARLTFHVDINIGDPVSPAPQRIVLPKILGGTMELTGYPLTMVLAEKIVTMMQRTTAP</sequence>
<reference evidence="1" key="1">
    <citation type="submission" date="2021-04" db="EMBL/GenBank/DDBJ databases">
        <title>Genome based classification of Actinospica acidithermotolerans sp. nov., an actinobacterium isolated from an Indonesian hot spring.</title>
        <authorList>
            <person name="Kusuma A.B."/>
            <person name="Putra K.E."/>
            <person name="Nafisah S."/>
            <person name="Loh J."/>
            <person name="Nouioui I."/>
            <person name="Goodfellow M."/>
        </authorList>
    </citation>
    <scope>NUCLEOTIDE SEQUENCE</scope>
    <source>
        <strain evidence="1">DSM 45618</strain>
    </source>
</reference>
<comment type="caution">
    <text evidence="1">The sequence shown here is derived from an EMBL/GenBank/DDBJ whole genome shotgun (WGS) entry which is preliminary data.</text>
</comment>
<dbReference type="InterPro" id="IPR014942">
    <property type="entry name" value="AbiEii"/>
</dbReference>
<protein>
    <submittedName>
        <fullName evidence="1">Nucleotidyl transferase AbiEii/AbiGii toxin family protein</fullName>
    </submittedName>
</protein>
<dbReference type="RefSeq" id="WP_211472716.1">
    <property type="nucleotide sequence ID" value="NZ_JAGSXH010000282.1"/>
</dbReference>
<gene>
    <name evidence="1" type="ORF">KGA66_28755</name>
</gene>
<evidence type="ECO:0000313" key="2">
    <source>
        <dbReference type="Proteomes" id="UP000677913"/>
    </source>
</evidence>
<keyword evidence="1" id="KW-0808">Transferase</keyword>
<accession>A0A8J8BF42</accession>